<dbReference type="Gene3D" id="3.20.20.140">
    <property type="entry name" value="Metal-dependent hydrolases"/>
    <property type="match status" value="2"/>
</dbReference>
<evidence type="ECO:0000313" key="3">
    <source>
        <dbReference type="EMBL" id="MFC4311084.1"/>
    </source>
</evidence>
<keyword evidence="4" id="KW-1185">Reference proteome</keyword>
<feature type="domain" description="Beta-lactamase-related" evidence="1">
    <location>
        <begin position="57"/>
        <end position="396"/>
    </location>
</feature>
<dbReference type="InterPro" id="IPR001466">
    <property type="entry name" value="Beta-lactam-related"/>
</dbReference>
<feature type="domain" description="Amidohydrolase 3" evidence="2">
    <location>
        <begin position="455"/>
        <end position="588"/>
    </location>
</feature>
<evidence type="ECO:0000259" key="1">
    <source>
        <dbReference type="Pfam" id="PF00144"/>
    </source>
</evidence>
<dbReference type="SUPFAM" id="SSF56601">
    <property type="entry name" value="beta-lactamase/transpeptidase-like"/>
    <property type="match status" value="1"/>
</dbReference>
<dbReference type="Pfam" id="PF00144">
    <property type="entry name" value="Beta-lactamase"/>
    <property type="match status" value="1"/>
</dbReference>
<keyword evidence="3" id="KW-0378">Hydrolase</keyword>
<dbReference type="PANTHER" id="PTHR46520:SF1">
    <property type="entry name" value="SERINE BETA-LACTAMASE-LIKE PROTEIN LACTB, MITOCHONDRIAL"/>
    <property type="match status" value="1"/>
</dbReference>
<dbReference type="SUPFAM" id="SSF51338">
    <property type="entry name" value="Composite domain of metallo-dependent hydrolases"/>
    <property type="match status" value="1"/>
</dbReference>
<name>A0ABV8SXC4_9GAMM</name>
<sequence length="971" mass="106321">MPALTGPDQNRPFRADKGLQNIMMWRFQRRWLVAFVLVFVGAAAQAFDAGQIYDYLKRVQADSGSPGVSAAVAVNGEIVFSGGVGVSDLQSGLIQNGRSVHNIGSISKTQAVVAIMQLVEQGKLDLDAPVQTWAPWFPKKQKPITLRMVLTHTSGIRHYKEGEFGPADVMAFRQYDNIEESTRFWRDDPLVFEPGKYWMYSSFATNLLHAVIEKASGEGFEEYLRKHVWQIAGMLDTQFDVPARIVPRRGKGYVRNKQSGAWENAPDENVSYKYAGGGVISTDEDLLRFAIALNAGKLLNAKSMAEMYRLQLDPNIPYTPEAAKRFKPGKEPRSMGQTQALIWRMEKDPAGRIYAAHSGSVKGTGSMLSNFKDQGVVVALHINGEGGSKVAAPAEQLAQLFLPAAQTSQANRFDVLIQGGTVVDGTGNQRFKADVGISGDTIVAVGNLAGAAAARTINAAGKIVTPGFIDLHAHTADEYADVGLLSKDVRRRAAQNYVAQGVTTTLSNPDGYQARTADRKIMPLAEQRQALTNAGIGINVALTNGHNALREQVMTGDMKRPANVQEIRQMQEILRRGMAEEGSFGLSLGVEYFSARYSDLNEEVELARVAAEYNGIFIPHLRSQGISPMWYRPSADGNSPPTLDDSINETLAVAEQTGVTAVFTHMKAWGPGYRGQAQKIVDRLQAARDRGLKVYMDVYPYDSSGSDGQFVALPSWAITNGQRPKEDDKTFDYTAALNAVLKRADAKRRDDLARDVKHQLALKGGPENVRILDYPNAKYVGKSYAELMKMRRLDEVALAVALQKEGNPNWPGGARMRSFSMAEEDIAAFYKPAWAATSTDGWIVLPEEAVGDKKYVDTNRRCFGSYPRRLAYYSQQLGVDSLEHAVRSASGLPAEILRLQDRGRIAAGMKADVVVLDLATLKDNTTFLEPSEYPSGVEQVLVNGRAAVEDGKRTLALSGRVLSASPRADKT</sequence>
<gene>
    <name evidence="3" type="ORF">ACFPN2_18445</name>
</gene>
<dbReference type="RefSeq" id="WP_380599112.1">
    <property type="nucleotide sequence ID" value="NZ_JBHSDU010000003.1"/>
</dbReference>
<dbReference type="Pfam" id="PF07969">
    <property type="entry name" value="Amidohydro_3"/>
    <property type="match status" value="2"/>
</dbReference>
<organism evidence="3 4">
    <name type="scientific">Steroidobacter flavus</name>
    <dbReference type="NCBI Taxonomy" id="1842136"/>
    <lineage>
        <taxon>Bacteria</taxon>
        <taxon>Pseudomonadati</taxon>
        <taxon>Pseudomonadota</taxon>
        <taxon>Gammaproteobacteria</taxon>
        <taxon>Steroidobacterales</taxon>
        <taxon>Steroidobacteraceae</taxon>
        <taxon>Steroidobacter</taxon>
    </lineage>
</organism>
<reference evidence="4" key="1">
    <citation type="journal article" date="2019" name="Int. J. Syst. Evol. Microbiol.">
        <title>The Global Catalogue of Microorganisms (GCM) 10K type strain sequencing project: providing services to taxonomists for standard genome sequencing and annotation.</title>
        <authorList>
            <consortium name="The Broad Institute Genomics Platform"/>
            <consortium name="The Broad Institute Genome Sequencing Center for Infectious Disease"/>
            <person name="Wu L."/>
            <person name="Ma J."/>
        </authorList>
    </citation>
    <scope>NUCLEOTIDE SEQUENCE [LARGE SCALE GENOMIC DNA]</scope>
    <source>
        <strain evidence="4">CGMCC 1.10759</strain>
    </source>
</reference>
<dbReference type="GO" id="GO:0016787">
    <property type="term" value="F:hydrolase activity"/>
    <property type="evidence" value="ECO:0007669"/>
    <property type="project" value="UniProtKB-KW"/>
</dbReference>
<proteinExistence type="predicted"/>
<protein>
    <submittedName>
        <fullName evidence="3">Serine hydrolase</fullName>
    </submittedName>
</protein>
<dbReference type="InterPro" id="IPR052794">
    <property type="entry name" value="Mito_Ser_Protease_LACTB"/>
</dbReference>
<evidence type="ECO:0000259" key="2">
    <source>
        <dbReference type="Pfam" id="PF07969"/>
    </source>
</evidence>
<dbReference type="InterPro" id="IPR012338">
    <property type="entry name" value="Beta-lactam/transpept-like"/>
</dbReference>
<evidence type="ECO:0000313" key="4">
    <source>
        <dbReference type="Proteomes" id="UP001595904"/>
    </source>
</evidence>
<dbReference type="InterPro" id="IPR013108">
    <property type="entry name" value="Amidohydro_3"/>
</dbReference>
<dbReference type="InterPro" id="IPR032466">
    <property type="entry name" value="Metal_Hydrolase"/>
</dbReference>
<feature type="domain" description="Amidohydrolase 3" evidence="2">
    <location>
        <begin position="881"/>
        <end position="945"/>
    </location>
</feature>
<comment type="caution">
    <text evidence="3">The sequence shown here is derived from an EMBL/GenBank/DDBJ whole genome shotgun (WGS) entry which is preliminary data.</text>
</comment>
<dbReference type="Gene3D" id="3.40.710.10">
    <property type="entry name" value="DD-peptidase/beta-lactamase superfamily"/>
    <property type="match status" value="1"/>
</dbReference>
<dbReference type="PANTHER" id="PTHR46520">
    <property type="entry name" value="SERINE BETA-LACTAMASE-LIKE PROTEIN LACTB, MITOCHONDRIAL"/>
    <property type="match status" value="1"/>
</dbReference>
<accession>A0ABV8SXC4</accession>
<dbReference type="InterPro" id="IPR011059">
    <property type="entry name" value="Metal-dep_hydrolase_composite"/>
</dbReference>
<dbReference type="SUPFAM" id="SSF51556">
    <property type="entry name" value="Metallo-dependent hydrolases"/>
    <property type="match status" value="1"/>
</dbReference>
<dbReference type="Proteomes" id="UP001595904">
    <property type="component" value="Unassembled WGS sequence"/>
</dbReference>
<dbReference type="EMBL" id="JBHSDU010000003">
    <property type="protein sequence ID" value="MFC4311084.1"/>
    <property type="molecule type" value="Genomic_DNA"/>
</dbReference>